<dbReference type="Gene3D" id="3.30.565.10">
    <property type="entry name" value="Histidine kinase-like ATPase, C-terminal domain"/>
    <property type="match status" value="1"/>
</dbReference>
<dbReference type="RefSeq" id="WP_234239398.1">
    <property type="nucleotide sequence ID" value="NZ_JABFTS010000003.1"/>
</dbReference>
<dbReference type="InterPro" id="IPR005467">
    <property type="entry name" value="His_kinase_dom"/>
</dbReference>
<dbReference type="InterPro" id="IPR036097">
    <property type="entry name" value="HisK_dim/P_sf"/>
</dbReference>
<evidence type="ECO:0000313" key="7">
    <source>
        <dbReference type="Proteomes" id="UP001320178"/>
    </source>
</evidence>
<dbReference type="PROSITE" id="PS50109">
    <property type="entry name" value="HIS_KIN"/>
    <property type="match status" value="1"/>
</dbReference>
<dbReference type="InterPro" id="IPR036890">
    <property type="entry name" value="HATPase_C_sf"/>
</dbReference>
<dbReference type="Pfam" id="PF02518">
    <property type="entry name" value="HATPase_c"/>
    <property type="match status" value="1"/>
</dbReference>
<keyword evidence="6" id="KW-0808">Transferase</keyword>
<evidence type="ECO:0000259" key="5">
    <source>
        <dbReference type="PROSITE" id="PS50109"/>
    </source>
</evidence>
<dbReference type="SMART" id="SM00388">
    <property type="entry name" value="HisKA"/>
    <property type="match status" value="1"/>
</dbReference>
<keyword evidence="6" id="KW-0418">Kinase</keyword>
<accession>A0AAW4YU54</accession>
<protein>
    <recommendedName>
        <fullName evidence="2">histidine kinase</fullName>
        <ecNumber evidence="2">2.7.13.3</ecNumber>
    </recommendedName>
</protein>
<evidence type="ECO:0000256" key="1">
    <source>
        <dbReference type="ARBA" id="ARBA00000085"/>
    </source>
</evidence>
<dbReference type="SUPFAM" id="SSF55874">
    <property type="entry name" value="ATPase domain of HSP90 chaperone/DNA topoisomerase II/histidine kinase"/>
    <property type="match status" value="1"/>
</dbReference>
<dbReference type="PANTHER" id="PTHR43065">
    <property type="entry name" value="SENSOR HISTIDINE KINASE"/>
    <property type="match status" value="1"/>
</dbReference>
<proteinExistence type="predicted"/>
<dbReference type="SUPFAM" id="SSF47384">
    <property type="entry name" value="Homodimeric domain of signal transducing histidine kinase"/>
    <property type="match status" value="1"/>
</dbReference>
<dbReference type="EMBL" id="JABFTS010000003">
    <property type="protein sequence ID" value="MCE8051762.1"/>
    <property type="molecule type" value="Genomic_DNA"/>
</dbReference>
<dbReference type="AlphaFoldDB" id="A0AAW4YU54"/>
<keyword evidence="3" id="KW-0597">Phosphoprotein</keyword>
<evidence type="ECO:0000256" key="4">
    <source>
        <dbReference type="SAM" id="Coils"/>
    </source>
</evidence>
<evidence type="ECO:0000256" key="3">
    <source>
        <dbReference type="ARBA" id="ARBA00022553"/>
    </source>
</evidence>
<keyword evidence="4" id="KW-0175">Coiled coil</keyword>
<feature type="coiled-coil region" evidence="4">
    <location>
        <begin position="97"/>
        <end position="138"/>
    </location>
</feature>
<organism evidence="6 7">
    <name type="scientific">Billgrantia desiderata</name>
    <dbReference type="NCBI Taxonomy" id="52021"/>
    <lineage>
        <taxon>Bacteria</taxon>
        <taxon>Pseudomonadati</taxon>
        <taxon>Pseudomonadota</taxon>
        <taxon>Gammaproteobacteria</taxon>
        <taxon>Oceanospirillales</taxon>
        <taxon>Halomonadaceae</taxon>
        <taxon>Billgrantia</taxon>
    </lineage>
</organism>
<name>A0AAW4YU54_9GAMM</name>
<dbReference type="GO" id="GO:0000155">
    <property type="term" value="F:phosphorelay sensor kinase activity"/>
    <property type="evidence" value="ECO:0007669"/>
    <property type="project" value="InterPro"/>
</dbReference>
<dbReference type="InterPro" id="IPR003594">
    <property type="entry name" value="HATPase_dom"/>
</dbReference>
<feature type="domain" description="Histidine kinase" evidence="5">
    <location>
        <begin position="154"/>
        <end position="375"/>
    </location>
</feature>
<dbReference type="Gene3D" id="1.10.287.130">
    <property type="match status" value="1"/>
</dbReference>
<reference evidence="6" key="1">
    <citation type="submission" date="2020-05" db="EMBL/GenBank/DDBJ databases">
        <authorList>
            <person name="Wang L."/>
            <person name="Shao Z."/>
        </authorList>
    </citation>
    <scope>NUCLEOTIDE SEQUENCE</scope>
    <source>
        <strain evidence="6">MCCC 1A05776</strain>
    </source>
</reference>
<dbReference type="InterPro" id="IPR003661">
    <property type="entry name" value="HisK_dim/P_dom"/>
</dbReference>
<comment type="caution">
    <text evidence="6">The sequence shown here is derived from an EMBL/GenBank/DDBJ whole genome shotgun (WGS) entry which is preliminary data.</text>
</comment>
<sequence>MARHDDELDLDALLSPSQQHRLVELLGRLAEEEIRLIPGHAGDASVEFNLEPVAQLVSSLPDKRRDAAVELVEMILHHAGKYRLAATLHEDAVSASYAELEQRHEALQASEARYRKLAESLQQQVEAQVRVIESTQQELYESARLKAVGQLAAGLAHEINTPIGFIASNLRVAEEYLEEIAERQGASLSQDETLADFCDLLNESRQGAERIAGIVHDIRTFANIDRAEFIAVDVNELVQTAVNLVRTEHGQELPITLSLQHLPNLSGYPAKLAQALFNALDNAAAALGEQGAITVSTAVRDGEIEVAIVDNGHGMSAEVKAHAFDPFYTTRDVGQGTGLGLCVVRDVVRAHRGRLQLESAEGRGTTLTLWFPLLENP</sequence>
<dbReference type="SMART" id="SM00387">
    <property type="entry name" value="HATPase_c"/>
    <property type="match status" value="1"/>
</dbReference>
<reference evidence="6" key="2">
    <citation type="journal article" date="2021" name="Front. Microbiol.">
        <title>Aerobic Denitrification and Heterotrophic Sulfur Oxidation in the Genus Halomonas Revealed by Six Novel Species Characterizations and Genome-Based Analysis.</title>
        <authorList>
            <person name="Wang L."/>
            <person name="Shao Z."/>
        </authorList>
    </citation>
    <scope>NUCLEOTIDE SEQUENCE</scope>
    <source>
        <strain evidence="6">MCCC 1A05776</strain>
    </source>
</reference>
<dbReference type="Pfam" id="PF00512">
    <property type="entry name" value="HisKA"/>
    <property type="match status" value="1"/>
</dbReference>
<dbReference type="EC" id="2.7.13.3" evidence="2"/>
<gene>
    <name evidence="6" type="ORF">HOP61_10695</name>
</gene>
<evidence type="ECO:0000313" key="6">
    <source>
        <dbReference type="EMBL" id="MCE8051762.1"/>
    </source>
</evidence>
<dbReference type="PRINTS" id="PR00344">
    <property type="entry name" value="BCTRLSENSOR"/>
</dbReference>
<dbReference type="PANTHER" id="PTHR43065:SF42">
    <property type="entry name" value="TWO-COMPONENT SENSOR PPRA"/>
    <property type="match status" value="1"/>
</dbReference>
<dbReference type="CDD" id="cd00082">
    <property type="entry name" value="HisKA"/>
    <property type="match status" value="1"/>
</dbReference>
<evidence type="ECO:0000256" key="2">
    <source>
        <dbReference type="ARBA" id="ARBA00012438"/>
    </source>
</evidence>
<dbReference type="Proteomes" id="UP001320178">
    <property type="component" value="Unassembled WGS sequence"/>
</dbReference>
<dbReference type="InterPro" id="IPR004358">
    <property type="entry name" value="Sig_transdc_His_kin-like_C"/>
</dbReference>
<comment type="catalytic activity">
    <reaction evidence="1">
        <text>ATP + protein L-histidine = ADP + protein N-phospho-L-histidine.</text>
        <dbReference type="EC" id="2.7.13.3"/>
    </reaction>
</comment>